<keyword evidence="2" id="KW-1003">Cell membrane</keyword>
<dbReference type="InterPro" id="IPR025857">
    <property type="entry name" value="MacB_PCD"/>
</dbReference>
<feature type="transmembrane region" description="Helical" evidence="6">
    <location>
        <begin position="21"/>
        <end position="42"/>
    </location>
</feature>
<evidence type="ECO:0000256" key="5">
    <source>
        <dbReference type="ARBA" id="ARBA00023136"/>
    </source>
</evidence>
<evidence type="ECO:0000256" key="3">
    <source>
        <dbReference type="ARBA" id="ARBA00022692"/>
    </source>
</evidence>
<accession>A0ABV9N663</accession>
<evidence type="ECO:0000259" key="7">
    <source>
        <dbReference type="Pfam" id="PF02687"/>
    </source>
</evidence>
<keyword evidence="3 6" id="KW-0812">Transmembrane</keyword>
<feature type="domain" description="MacB-like periplasmic core" evidence="8">
    <location>
        <begin position="20"/>
        <end position="240"/>
    </location>
</feature>
<name>A0ABV9N663_9FLAO</name>
<feature type="domain" description="ABC3 transporter permease C-terminal" evidence="7">
    <location>
        <begin position="679"/>
        <end position="792"/>
    </location>
</feature>
<feature type="transmembrane region" description="Helical" evidence="6">
    <location>
        <begin position="285"/>
        <end position="306"/>
    </location>
</feature>
<evidence type="ECO:0000256" key="1">
    <source>
        <dbReference type="ARBA" id="ARBA00004651"/>
    </source>
</evidence>
<organism evidence="9 10">
    <name type="scientific">Geojedonia litorea</name>
    <dbReference type="NCBI Taxonomy" id="1268269"/>
    <lineage>
        <taxon>Bacteria</taxon>
        <taxon>Pseudomonadati</taxon>
        <taxon>Bacteroidota</taxon>
        <taxon>Flavobacteriia</taxon>
        <taxon>Flavobacteriales</taxon>
        <taxon>Flavobacteriaceae</taxon>
        <taxon>Geojedonia</taxon>
    </lineage>
</organism>
<protein>
    <submittedName>
        <fullName evidence="9">ABC transporter permease</fullName>
    </submittedName>
</protein>
<feature type="domain" description="ABC3 transporter permease C-terminal" evidence="7">
    <location>
        <begin position="290"/>
        <end position="406"/>
    </location>
</feature>
<reference evidence="10" key="1">
    <citation type="journal article" date="2019" name="Int. J. Syst. Evol. Microbiol.">
        <title>The Global Catalogue of Microorganisms (GCM) 10K type strain sequencing project: providing services to taxonomists for standard genome sequencing and annotation.</title>
        <authorList>
            <consortium name="The Broad Institute Genomics Platform"/>
            <consortium name="The Broad Institute Genome Sequencing Center for Infectious Disease"/>
            <person name="Wu L."/>
            <person name="Ma J."/>
        </authorList>
    </citation>
    <scope>NUCLEOTIDE SEQUENCE [LARGE SCALE GENOMIC DNA]</scope>
    <source>
        <strain evidence="10">CCUG 63682</strain>
    </source>
</reference>
<feature type="transmembrane region" description="Helical" evidence="6">
    <location>
        <begin position="679"/>
        <end position="700"/>
    </location>
</feature>
<evidence type="ECO:0000313" key="9">
    <source>
        <dbReference type="EMBL" id="MFC4722794.1"/>
    </source>
</evidence>
<dbReference type="Pfam" id="PF12704">
    <property type="entry name" value="MacB_PCD"/>
    <property type="match status" value="1"/>
</dbReference>
<feature type="transmembrane region" description="Helical" evidence="6">
    <location>
        <begin position="728"/>
        <end position="748"/>
    </location>
</feature>
<proteinExistence type="predicted"/>
<dbReference type="InterPro" id="IPR003838">
    <property type="entry name" value="ABC3_permease_C"/>
</dbReference>
<sequence length="799" mass="90228">MIKNYFKIAWRNLLKNKVYSFINIFGLAIGMAVTITIGLWIADELSYNSNFKNYDHIAQVYQSQTFNGKVGTGQAIPRPLEMTLRESYGSNFKHISMSSWTQSRYLKYQDKSISRQGNFIQESGLEIFDFKVIKGEKNGLKETNSIMLSESTAKALFGDEEPIGKIIKVNSNNDMMVTSVFEDIPLNSTLSEVTFLIPWKFYANSQEWIKNSIDSWGNNSFQMFVQIADNATMKGVTQKIIDSKKKANEDTVEFNPQIFLLPMSDWHLRSSFENGVQTGGRIESVWLFGIIGMFVLFLACINFMNLSTARSEKRAMEVGIRKAIGSSREQLIKQFLSESLLVVLFAFIVAILLVLLCLNGFNTLASKQMTFPWSNLNFWSVSLIFVLFTALISGSYPALYLSSFNPVKVLKGTFKAGRFAALPRKVLVVVQFTVSVALIIGTLVVMQQIEYSKSRPVGYDKGGLIQIPTMSIDFMGKYDFMRNQFIASGGAIEMSSSSSPTTQIWSNRGGYTWEGKPEGFQEDFAWTEVSYEYVKSLGMKIVEGRDFSREFPTDSNAILINKTAVQYMGLTDPVGKLLRNDDSDDNNPPLKIIGVVEDVISQSPYRPVKQGLYVFDRYENASYYNLRLNPNNSVSENLKIIEKTFKQHFPNLPFQYEFIDEQYALKFAQEERIASLARVFTILAILISCLGLFGLASFVAEQRTKEIGVRKVLGATVTNLWTLLSKDFVLLVVISLLIATPIAYYAMQQWLQKFAYRADISWWIFLAAALGALTITLITVSFQSIKAATSNPVKSLRTE</sequence>
<feature type="transmembrane region" description="Helical" evidence="6">
    <location>
        <begin position="760"/>
        <end position="782"/>
    </location>
</feature>
<evidence type="ECO:0000256" key="6">
    <source>
        <dbReference type="SAM" id="Phobius"/>
    </source>
</evidence>
<dbReference type="RefSeq" id="WP_387963607.1">
    <property type="nucleotide sequence ID" value="NZ_JBHSGP010000014.1"/>
</dbReference>
<evidence type="ECO:0000256" key="2">
    <source>
        <dbReference type="ARBA" id="ARBA00022475"/>
    </source>
</evidence>
<feature type="transmembrane region" description="Helical" evidence="6">
    <location>
        <begin position="426"/>
        <end position="446"/>
    </location>
</feature>
<dbReference type="Proteomes" id="UP001595953">
    <property type="component" value="Unassembled WGS sequence"/>
</dbReference>
<feature type="transmembrane region" description="Helical" evidence="6">
    <location>
        <begin position="340"/>
        <end position="361"/>
    </location>
</feature>
<gene>
    <name evidence="9" type="ORF">ACFO5O_10705</name>
</gene>
<dbReference type="InterPro" id="IPR050250">
    <property type="entry name" value="Macrolide_Exporter_MacB"/>
</dbReference>
<dbReference type="EMBL" id="JBHSGP010000014">
    <property type="protein sequence ID" value="MFC4722794.1"/>
    <property type="molecule type" value="Genomic_DNA"/>
</dbReference>
<comment type="subcellular location">
    <subcellularLocation>
        <location evidence="1">Cell membrane</location>
        <topology evidence="1">Multi-pass membrane protein</topology>
    </subcellularLocation>
</comment>
<keyword evidence="10" id="KW-1185">Reference proteome</keyword>
<dbReference type="PANTHER" id="PTHR30572">
    <property type="entry name" value="MEMBRANE COMPONENT OF TRANSPORTER-RELATED"/>
    <property type="match status" value="1"/>
</dbReference>
<evidence type="ECO:0000259" key="8">
    <source>
        <dbReference type="Pfam" id="PF12704"/>
    </source>
</evidence>
<comment type="caution">
    <text evidence="9">The sequence shown here is derived from an EMBL/GenBank/DDBJ whole genome shotgun (WGS) entry which is preliminary data.</text>
</comment>
<dbReference type="PANTHER" id="PTHR30572:SF18">
    <property type="entry name" value="ABC-TYPE MACROLIDE FAMILY EXPORT SYSTEM PERMEASE COMPONENT 2"/>
    <property type="match status" value="1"/>
</dbReference>
<keyword evidence="5 6" id="KW-0472">Membrane</keyword>
<evidence type="ECO:0000313" key="10">
    <source>
        <dbReference type="Proteomes" id="UP001595953"/>
    </source>
</evidence>
<keyword evidence="4 6" id="KW-1133">Transmembrane helix</keyword>
<feature type="transmembrane region" description="Helical" evidence="6">
    <location>
        <begin position="381"/>
        <end position="405"/>
    </location>
</feature>
<dbReference type="Pfam" id="PF02687">
    <property type="entry name" value="FtsX"/>
    <property type="match status" value="2"/>
</dbReference>
<evidence type="ECO:0000256" key="4">
    <source>
        <dbReference type="ARBA" id="ARBA00022989"/>
    </source>
</evidence>